<keyword evidence="3" id="KW-1185">Reference proteome</keyword>
<evidence type="ECO:0000313" key="3">
    <source>
        <dbReference type="Proteomes" id="UP000076722"/>
    </source>
</evidence>
<dbReference type="EMBL" id="KV419418">
    <property type="protein sequence ID" value="KZS90947.1"/>
    <property type="molecule type" value="Genomic_DNA"/>
</dbReference>
<organism evidence="2 3">
    <name type="scientific">Sistotremastrum niveocremeum HHB9708</name>
    <dbReference type="NCBI Taxonomy" id="1314777"/>
    <lineage>
        <taxon>Eukaryota</taxon>
        <taxon>Fungi</taxon>
        <taxon>Dikarya</taxon>
        <taxon>Basidiomycota</taxon>
        <taxon>Agaricomycotina</taxon>
        <taxon>Agaricomycetes</taxon>
        <taxon>Sistotremastrales</taxon>
        <taxon>Sistotremastraceae</taxon>
        <taxon>Sertulicium</taxon>
        <taxon>Sertulicium niveocremeum</taxon>
    </lineage>
</organism>
<sequence length="160" mass="18090">MSANAETSPQLRHHDTSGFHNVSSGGTSASVQISPKIPEEHIRNLQGPNGVAWLKRYMQLLSDDIKHSRNWKCFVCGNPSRDAWMSSMPRVGPWREKRITRFSLRLASNDNLDRLLDHVPNVRRTRLPPRTLESFHATSASSRGIAEPSVKQKIGLVINW</sequence>
<gene>
    <name evidence="2" type="ORF">SISNIDRAFT_468182</name>
</gene>
<name>A0A164RWE5_9AGAM</name>
<dbReference type="Proteomes" id="UP000076722">
    <property type="component" value="Unassembled WGS sequence"/>
</dbReference>
<evidence type="ECO:0000256" key="1">
    <source>
        <dbReference type="SAM" id="MobiDB-lite"/>
    </source>
</evidence>
<evidence type="ECO:0000313" key="2">
    <source>
        <dbReference type="EMBL" id="KZS90947.1"/>
    </source>
</evidence>
<proteinExistence type="predicted"/>
<protein>
    <submittedName>
        <fullName evidence="2">Uncharacterized protein</fullName>
    </submittedName>
</protein>
<dbReference type="AlphaFoldDB" id="A0A164RWE5"/>
<feature type="compositionally biased region" description="Polar residues" evidence="1">
    <location>
        <begin position="18"/>
        <end position="31"/>
    </location>
</feature>
<feature type="region of interest" description="Disordered" evidence="1">
    <location>
        <begin position="1"/>
        <end position="31"/>
    </location>
</feature>
<reference evidence="2 3" key="1">
    <citation type="journal article" date="2016" name="Mol. Biol. Evol.">
        <title>Comparative Genomics of Early-Diverging Mushroom-Forming Fungi Provides Insights into the Origins of Lignocellulose Decay Capabilities.</title>
        <authorList>
            <person name="Nagy L.G."/>
            <person name="Riley R."/>
            <person name="Tritt A."/>
            <person name="Adam C."/>
            <person name="Daum C."/>
            <person name="Floudas D."/>
            <person name="Sun H."/>
            <person name="Yadav J.S."/>
            <person name="Pangilinan J."/>
            <person name="Larsson K.H."/>
            <person name="Matsuura K."/>
            <person name="Barry K."/>
            <person name="Labutti K."/>
            <person name="Kuo R."/>
            <person name="Ohm R.A."/>
            <person name="Bhattacharya S.S."/>
            <person name="Shirouzu T."/>
            <person name="Yoshinaga Y."/>
            <person name="Martin F.M."/>
            <person name="Grigoriev I.V."/>
            <person name="Hibbett D.S."/>
        </authorList>
    </citation>
    <scope>NUCLEOTIDE SEQUENCE [LARGE SCALE GENOMIC DNA]</scope>
    <source>
        <strain evidence="2 3">HHB9708</strain>
    </source>
</reference>
<feature type="compositionally biased region" description="Polar residues" evidence="1">
    <location>
        <begin position="1"/>
        <end position="10"/>
    </location>
</feature>
<accession>A0A164RWE5</accession>